<name>A0ABT6M267_9ACTN</name>
<sequence length="70" mass="7104">MPATMLLDDIQDAHGSDLDIDLKVADLDVTGGKTSPRAAQTEGSCWATAECCSLGGSVSTLSAAAMCLLC</sequence>
<dbReference type="RefSeq" id="WP_280883251.1">
    <property type="nucleotide sequence ID" value="NZ_JARXVH010000039.1"/>
</dbReference>
<reference evidence="1 2" key="1">
    <citation type="submission" date="2023-04" db="EMBL/GenBank/DDBJ databases">
        <title>Forest soil microbial communities from Buena Vista Peninsula, Colon Province, Panama.</title>
        <authorList>
            <person name="Bouskill N."/>
        </authorList>
    </citation>
    <scope>NUCLEOTIDE SEQUENCE [LARGE SCALE GENOMIC DNA]</scope>
    <source>
        <strain evidence="1 2">GGS1</strain>
    </source>
</reference>
<proteinExistence type="predicted"/>
<dbReference type="Proteomes" id="UP001160499">
    <property type="component" value="Unassembled WGS sequence"/>
</dbReference>
<evidence type="ECO:0000313" key="1">
    <source>
        <dbReference type="EMBL" id="MDH6222650.1"/>
    </source>
</evidence>
<protein>
    <recommendedName>
        <fullName evidence="3">Lantibiotic</fullName>
    </recommendedName>
</protein>
<dbReference type="EMBL" id="JARXVH010000039">
    <property type="protein sequence ID" value="MDH6222650.1"/>
    <property type="molecule type" value="Genomic_DNA"/>
</dbReference>
<organism evidence="1 2">
    <name type="scientific">Streptomyces pseudovenezuelae</name>
    <dbReference type="NCBI Taxonomy" id="67350"/>
    <lineage>
        <taxon>Bacteria</taxon>
        <taxon>Bacillati</taxon>
        <taxon>Actinomycetota</taxon>
        <taxon>Actinomycetes</taxon>
        <taxon>Kitasatosporales</taxon>
        <taxon>Streptomycetaceae</taxon>
        <taxon>Streptomyces</taxon>
        <taxon>Streptomyces aurantiacus group</taxon>
    </lineage>
</organism>
<keyword evidence="2" id="KW-1185">Reference proteome</keyword>
<comment type="caution">
    <text evidence="1">The sequence shown here is derived from an EMBL/GenBank/DDBJ whole genome shotgun (WGS) entry which is preliminary data.</text>
</comment>
<gene>
    <name evidence="1" type="ORF">M2283_010002</name>
</gene>
<evidence type="ECO:0008006" key="3">
    <source>
        <dbReference type="Google" id="ProtNLM"/>
    </source>
</evidence>
<evidence type="ECO:0000313" key="2">
    <source>
        <dbReference type="Proteomes" id="UP001160499"/>
    </source>
</evidence>
<accession>A0ABT6M267</accession>